<keyword evidence="3" id="KW-1185">Reference proteome</keyword>
<dbReference type="AlphaFoldDB" id="A8N4L3"/>
<feature type="domain" description="F-box" evidence="1">
    <location>
        <begin position="46"/>
        <end position="101"/>
    </location>
</feature>
<gene>
    <name evidence="2" type="ORF">CC1G_05991</name>
</gene>
<dbReference type="InterPro" id="IPR036047">
    <property type="entry name" value="F-box-like_dom_sf"/>
</dbReference>
<evidence type="ECO:0000259" key="1">
    <source>
        <dbReference type="PROSITE" id="PS50181"/>
    </source>
</evidence>
<dbReference type="OrthoDB" id="3217549at2759"/>
<name>A8N4L3_COPC7</name>
<dbReference type="GeneID" id="6006219"/>
<dbReference type="EMBL" id="AACS02000003">
    <property type="protein sequence ID" value="EAU92004.2"/>
    <property type="molecule type" value="Genomic_DNA"/>
</dbReference>
<dbReference type="RefSeq" id="XP_001829782.2">
    <property type="nucleotide sequence ID" value="XM_001829730.2"/>
</dbReference>
<dbReference type="Proteomes" id="UP000001861">
    <property type="component" value="Unassembled WGS sequence"/>
</dbReference>
<organism evidence="2 3">
    <name type="scientific">Coprinopsis cinerea (strain Okayama-7 / 130 / ATCC MYA-4618 / FGSC 9003)</name>
    <name type="common">Inky cap fungus</name>
    <name type="synonym">Hormographiella aspergillata</name>
    <dbReference type="NCBI Taxonomy" id="240176"/>
    <lineage>
        <taxon>Eukaryota</taxon>
        <taxon>Fungi</taxon>
        <taxon>Dikarya</taxon>
        <taxon>Basidiomycota</taxon>
        <taxon>Agaricomycotina</taxon>
        <taxon>Agaricomycetes</taxon>
        <taxon>Agaricomycetidae</taxon>
        <taxon>Agaricales</taxon>
        <taxon>Agaricineae</taxon>
        <taxon>Psathyrellaceae</taxon>
        <taxon>Coprinopsis</taxon>
    </lineage>
</organism>
<dbReference type="Gene3D" id="1.20.1280.50">
    <property type="match status" value="1"/>
</dbReference>
<dbReference type="PROSITE" id="PS50181">
    <property type="entry name" value="FBOX"/>
    <property type="match status" value="1"/>
</dbReference>
<dbReference type="InterPro" id="IPR001810">
    <property type="entry name" value="F-box_dom"/>
</dbReference>
<dbReference type="InParanoid" id="A8N4L3"/>
<accession>A8N4L3</accession>
<dbReference type="KEGG" id="cci:CC1G_05991"/>
<dbReference type="HOGENOM" id="CLU_517790_0_0_1"/>
<dbReference type="VEuPathDB" id="FungiDB:CC1G_05991"/>
<proteinExistence type="predicted"/>
<dbReference type="Pfam" id="PF12937">
    <property type="entry name" value="F-box-like"/>
    <property type="match status" value="1"/>
</dbReference>
<comment type="caution">
    <text evidence="2">The sequence shown here is derived from an EMBL/GenBank/DDBJ whole genome shotgun (WGS) entry which is preliminary data.</text>
</comment>
<reference evidence="2 3" key="1">
    <citation type="journal article" date="2010" name="Proc. Natl. Acad. Sci. U.S.A.">
        <title>Insights into evolution of multicellular fungi from the assembled chromosomes of the mushroom Coprinopsis cinerea (Coprinus cinereus).</title>
        <authorList>
            <person name="Stajich J.E."/>
            <person name="Wilke S.K."/>
            <person name="Ahren D."/>
            <person name="Au C.H."/>
            <person name="Birren B.W."/>
            <person name="Borodovsky M."/>
            <person name="Burns C."/>
            <person name="Canback B."/>
            <person name="Casselton L.A."/>
            <person name="Cheng C.K."/>
            <person name="Deng J."/>
            <person name="Dietrich F.S."/>
            <person name="Fargo D.C."/>
            <person name="Farman M.L."/>
            <person name="Gathman A.C."/>
            <person name="Goldberg J."/>
            <person name="Guigo R."/>
            <person name="Hoegger P.J."/>
            <person name="Hooker J.B."/>
            <person name="Huggins A."/>
            <person name="James T.Y."/>
            <person name="Kamada T."/>
            <person name="Kilaru S."/>
            <person name="Kodira C."/>
            <person name="Kues U."/>
            <person name="Kupfer D."/>
            <person name="Kwan H.S."/>
            <person name="Lomsadze A."/>
            <person name="Li W."/>
            <person name="Lilly W.W."/>
            <person name="Ma L.J."/>
            <person name="Mackey A.J."/>
            <person name="Manning G."/>
            <person name="Martin F."/>
            <person name="Muraguchi H."/>
            <person name="Natvig D.O."/>
            <person name="Palmerini H."/>
            <person name="Ramesh M.A."/>
            <person name="Rehmeyer C.J."/>
            <person name="Roe B.A."/>
            <person name="Shenoy N."/>
            <person name="Stanke M."/>
            <person name="Ter-Hovhannisyan V."/>
            <person name="Tunlid A."/>
            <person name="Velagapudi R."/>
            <person name="Vision T.J."/>
            <person name="Zeng Q."/>
            <person name="Zolan M.E."/>
            <person name="Pukkila P.J."/>
        </authorList>
    </citation>
    <scope>NUCLEOTIDE SEQUENCE [LARGE SCALE GENOMIC DNA]</scope>
    <source>
        <strain evidence="3">Okayama-7 / 130 / ATCC MYA-4618 / FGSC 9003</strain>
    </source>
</reference>
<evidence type="ECO:0000313" key="2">
    <source>
        <dbReference type="EMBL" id="EAU92004.2"/>
    </source>
</evidence>
<sequence>MTIRDSRNEKSPLPFSILPLKWQIAREDAHGGHRATQAAMATLPAFSGVNRLPEEILGKVFKELFPEEATEYHRMELTSLMAVCHDWRSIILSTPQLWNNLSVSLDLCWVDGQVNPCIDPQFATRIRNWFNRAQALPLTLSLTRESMDTFPSDALSTLNGILALLLEDRHWTSFRLRLKNARDTLIQEALKSFFARLKDTRHRPWKSLRCLELPLSYTWMSSPSLWPVLNEPLQTHTPLLRCMEIHLSLPQSLQTAPTISHESLKHLRLTIPSPSVLSILTGFPKLTSLEVRLTSTRLCHFSGSSSVLRVKHPGITNLTVLDATLTSFNCLTLPNLNHLRIGSHDLFTSSLTKVEHGSALDAFLRRSECQLQSLRFDKTITLPPDQLRILLERLSRMPTLEELAFSSEDAFPDQLAYGVSNLNASQVPGPYRPLVLPALRKLTLHRQSANFNLSAFISYLEDRQCLFHSMDPKERRKPHLPPLTVELSRPFCAFEMNCWCRTRDREKFAKLKELGVQIVVGGDLWI</sequence>
<dbReference type="SUPFAM" id="SSF81383">
    <property type="entry name" value="F-box domain"/>
    <property type="match status" value="1"/>
</dbReference>
<protein>
    <recommendedName>
        <fullName evidence="1">F-box domain-containing protein</fullName>
    </recommendedName>
</protein>
<evidence type="ECO:0000313" key="3">
    <source>
        <dbReference type="Proteomes" id="UP000001861"/>
    </source>
</evidence>